<keyword evidence="4" id="KW-1185">Reference proteome</keyword>
<evidence type="ECO:0000313" key="5">
    <source>
        <dbReference type="Proteomes" id="UP000296733"/>
    </source>
</evidence>
<dbReference type="RefSeq" id="WP_103991821.1">
    <property type="nucleotide sequence ID" value="NZ_CP031311.1"/>
</dbReference>
<dbReference type="KEGG" id="hlm:DV707_10085"/>
<dbReference type="Proteomes" id="UP000236740">
    <property type="component" value="Unassembled WGS sequence"/>
</dbReference>
<protein>
    <recommendedName>
        <fullName evidence="6">PH domain-containing protein</fullName>
    </recommendedName>
</protein>
<name>A0A1H5ZST4_9EURY</name>
<reference evidence="3 4" key="1">
    <citation type="submission" date="2016-10" db="EMBL/GenBank/DDBJ databases">
        <authorList>
            <person name="de Groot N.N."/>
        </authorList>
    </citation>
    <scope>NUCLEOTIDE SEQUENCE [LARGE SCALE GENOMIC DNA]</scope>
    <source>
        <strain evidence="3 4">CGMCC 1.10331</strain>
    </source>
</reference>
<evidence type="ECO:0000256" key="1">
    <source>
        <dbReference type="SAM" id="MobiDB-lite"/>
    </source>
</evidence>
<dbReference type="Proteomes" id="UP000296733">
    <property type="component" value="Chromosome"/>
</dbReference>
<evidence type="ECO:0000313" key="2">
    <source>
        <dbReference type="EMBL" id="QCC47977.1"/>
    </source>
</evidence>
<feature type="region of interest" description="Disordered" evidence="1">
    <location>
        <begin position="1"/>
        <end position="40"/>
    </location>
</feature>
<evidence type="ECO:0000313" key="4">
    <source>
        <dbReference type="Proteomes" id="UP000236740"/>
    </source>
</evidence>
<dbReference type="EMBL" id="CP031311">
    <property type="protein sequence ID" value="QCC47977.1"/>
    <property type="molecule type" value="Genomic_DNA"/>
</dbReference>
<gene>
    <name evidence="2" type="ORF">DV707_10085</name>
    <name evidence="3" type="ORF">SAMN04488133_2137</name>
</gene>
<proteinExistence type="predicted"/>
<evidence type="ECO:0008006" key="6">
    <source>
        <dbReference type="Google" id="ProtNLM"/>
    </source>
</evidence>
<dbReference type="OrthoDB" id="329240at2157"/>
<dbReference type="EMBL" id="FNVN01000002">
    <property type="protein sequence ID" value="SEG38845.1"/>
    <property type="molecule type" value="Genomic_DNA"/>
</dbReference>
<reference evidence="2 5" key="2">
    <citation type="journal article" date="2019" name="Nat. Commun.">
        <title>A new type of DNA phosphorothioation-based antiviral system in archaea.</title>
        <authorList>
            <person name="Xiong L."/>
            <person name="Liu S."/>
            <person name="Chen S."/>
            <person name="Xiao Y."/>
            <person name="Zhu B."/>
            <person name="Gao Y."/>
            <person name="Zhang Y."/>
            <person name="Chen B."/>
            <person name="Luo J."/>
            <person name="Deng Z."/>
            <person name="Chen X."/>
            <person name="Wang L."/>
            <person name="Chen S."/>
        </authorList>
    </citation>
    <scope>NUCLEOTIDE SEQUENCE [LARGE SCALE GENOMIC DNA]</scope>
    <source>
        <strain evidence="2 5">CGMCC 1.10331</strain>
    </source>
</reference>
<sequence>MGILPWGRDGGEKRDDSDVAEGDDGDDAGSTPSERHPDATLVCEFQDGTLIVYADRVRIERVARSRFDDKTIPADEISGVDFAKGVTIGYLQIEQVGVPVDSGGLLSDPVNANTVHFGRGGRDCAGDARTEILSIARG</sequence>
<evidence type="ECO:0000313" key="3">
    <source>
        <dbReference type="EMBL" id="SEG38845.1"/>
    </source>
</evidence>
<dbReference type="AlphaFoldDB" id="A0A1H5ZST4"/>
<feature type="compositionally biased region" description="Acidic residues" evidence="1">
    <location>
        <begin position="18"/>
        <end position="27"/>
    </location>
</feature>
<accession>A0A1H5ZST4</accession>
<dbReference type="GeneID" id="39858441"/>
<organism evidence="3 4">
    <name type="scientific">Halobellus limi</name>
    <dbReference type="NCBI Taxonomy" id="699433"/>
    <lineage>
        <taxon>Archaea</taxon>
        <taxon>Methanobacteriati</taxon>
        <taxon>Methanobacteriota</taxon>
        <taxon>Stenosarchaea group</taxon>
        <taxon>Halobacteria</taxon>
        <taxon>Halobacteriales</taxon>
        <taxon>Haloferacaceae</taxon>
        <taxon>Halobellus</taxon>
    </lineage>
</organism>